<dbReference type="Pfam" id="PF13439">
    <property type="entry name" value="Glyco_transf_4"/>
    <property type="match status" value="1"/>
</dbReference>
<dbReference type="PANTHER" id="PTHR45947">
    <property type="entry name" value="SULFOQUINOVOSYL TRANSFERASE SQD2"/>
    <property type="match status" value="1"/>
</dbReference>
<dbReference type="Proteomes" id="UP000663067">
    <property type="component" value="Chromosome"/>
</dbReference>
<evidence type="ECO:0000313" key="6">
    <source>
        <dbReference type="Proteomes" id="UP000663067"/>
    </source>
</evidence>
<evidence type="ECO:0000256" key="2">
    <source>
        <dbReference type="ARBA" id="ARBA00022679"/>
    </source>
</evidence>
<feature type="domain" description="Glycosyl transferase family 1" evidence="3">
    <location>
        <begin position="219"/>
        <end position="372"/>
    </location>
</feature>
<organism evidence="5 6">
    <name type="scientific">Bifidobacterium imperatoris</name>
    <dbReference type="NCBI Taxonomy" id="2020965"/>
    <lineage>
        <taxon>Bacteria</taxon>
        <taxon>Bacillati</taxon>
        <taxon>Actinomycetota</taxon>
        <taxon>Actinomycetes</taxon>
        <taxon>Bifidobacteriales</taxon>
        <taxon>Bifidobacteriaceae</taxon>
        <taxon>Bifidobacterium</taxon>
    </lineage>
</organism>
<dbReference type="SUPFAM" id="SSF53756">
    <property type="entry name" value="UDP-Glycosyltransferase/glycogen phosphorylase"/>
    <property type="match status" value="1"/>
</dbReference>
<feature type="domain" description="Glycosyltransferase subfamily 4-like N-terminal" evidence="4">
    <location>
        <begin position="29"/>
        <end position="207"/>
    </location>
</feature>
<dbReference type="PANTHER" id="PTHR45947:SF13">
    <property type="entry name" value="TRANSFERASE"/>
    <property type="match status" value="1"/>
</dbReference>
<dbReference type="RefSeq" id="WP_101626552.1">
    <property type="nucleotide sequence ID" value="NZ_CP071591.1"/>
</dbReference>
<keyword evidence="6" id="KW-1185">Reference proteome</keyword>
<reference evidence="5 6" key="1">
    <citation type="submission" date="2021-03" db="EMBL/GenBank/DDBJ databases">
        <title>Genome sequencing of Bifidobacterium imperatoris JCM 32708.</title>
        <authorList>
            <person name="Kim J."/>
        </authorList>
    </citation>
    <scope>NUCLEOTIDE SEQUENCE [LARGE SCALE GENOMIC DNA]</scope>
    <source>
        <strain evidence="5 6">JCM 32708</strain>
    </source>
</reference>
<accession>A0ABX7S2W3</accession>
<dbReference type="Pfam" id="PF00534">
    <property type="entry name" value="Glycos_transf_1"/>
    <property type="match status" value="1"/>
</dbReference>
<dbReference type="Gene3D" id="3.40.50.2000">
    <property type="entry name" value="Glycogen Phosphorylase B"/>
    <property type="match status" value="3"/>
</dbReference>
<proteinExistence type="predicted"/>
<dbReference type="InterPro" id="IPR050194">
    <property type="entry name" value="Glycosyltransferase_grp1"/>
</dbReference>
<dbReference type="InterPro" id="IPR028098">
    <property type="entry name" value="Glyco_trans_4-like_N"/>
</dbReference>
<keyword evidence="2" id="KW-0808">Transferase</keyword>
<sequence>MMKILAIHNFHRSGSASGDDQVFKSETSMLEEHGHEVIRYTVSNDEFDKAGAAGKLAATFGMLWSFKNYRAVTSLIREHHPDIVHVHTFFPLLSPSILYAAKRMGVPVVATLHDTRFVCPVATSLRDGQICNECGDGHYLRMARHACFKGSRLQSLLVAGIFKYHRVRRSFYKQIDRYICLNENQIDLLKGIGFDSSKIVKKYNFVPDAQANMAAEHVSGLPERYAVFYGRIGAEKGIRVLQRIWNEIDDIPLVVMGGGPLESEFKAWADKKPNVYFLGYTPHEQCMAIAKAGEFVVFPSIWYEGCSMVEIESESLGLPLVATDLGFSVEAVNDGINGVKVPLGDMRGWVTSIRGLWEKPELCKKMGINARQDYEDKYTPENNYQQLISIYQSTSGRG</sequence>
<evidence type="ECO:0000259" key="4">
    <source>
        <dbReference type="Pfam" id="PF13439"/>
    </source>
</evidence>
<evidence type="ECO:0000259" key="3">
    <source>
        <dbReference type="Pfam" id="PF00534"/>
    </source>
</evidence>
<evidence type="ECO:0000313" key="5">
    <source>
        <dbReference type="EMBL" id="QSY58079.1"/>
    </source>
</evidence>
<gene>
    <name evidence="5" type="ORF">BLI708_01770</name>
</gene>
<keyword evidence="1" id="KW-0328">Glycosyltransferase</keyword>
<dbReference type="CDD" id="cd03801">
    <property type="entry name" value="GT4_PimA-like"/>
    <property type="match status" value="1"/>
</dbReference>
<name>A0ABX7S2W3_9BIFI</name>
<dbReference type="EMBL" id="CP071591">
    <property type="protein sequence ID" value="QSY58079.1"/>
    <property type="molecule type" value="Genomic_DNA"/>
</dbReference>
<evidence type="ECO:0000256" key="1">
    <source>
        <dbReference type="ARBA" id="ARBA00022676"/>
    </source>
</evidence>
<dbReference type="InterPro" id="IPR001296">
    <property type="entry name" value="Glyco_trans_1"/>
</dbReference>
<protein>
    <submittedName>
        <fullName evidence="5">Glycosyltransferase family 4 protein</fullName>
    </submittedName>
</protein>